<dbReference type="GO" id="GO:0003677">
    <property type="term" value="F:DNA binding"/>
    <property type="evidence" value="ECO:0007669"/>
    <property type="project" value="UniProtKB-KW"/>
</dbReference>
<dbReference type="InterPro" id="IPR007125">
    <property type="entry name" value="H2A/H2B/H3"/>
</dbReference>
<organism evidence="8">
    <name type="scientific">Marseillevirus LCMAC102</name>
    <dbReference type="NCBI Taxonomy" id="2506603"/>
    <lineage>
        <taxon>Viruses</taxon>
        <taxon>Varidnaviria</taxon>
        <taxon>Bamfordvirae</taxon>
        <taxon>Nucleocytoviricota</taxon>
        <taxon>Megaviricetes</taxon>
        <taxon>Pimascovirales</taxon>
        <taxon>Pimascovirales incertae sedis</taxon>
        <taxon>Marseilleviridae</taxon>
    </lineage>
</organism>
<dbReference type="Pfam" id="PF16211">
    <property type="entry name" value="Histone_H2A_C"/>
    <property type="match status" value="1"/>
</dbReference>
<evidence type="ECO:0000256" key="2">
    <source>
        <dbReference type="ARBA" id="ARBA00010343"/>
    </source>
</evidence>
<dbReference type="InterPro" id="IPR000164">
    <property type="entry name" value="Histone_H3/CENP-A"/>
</dbReference>
<feature type="domain" description="Histone H2A C-terminal" evidence="7">
    <location>
        <begin position="205"/>
        <end position="226"/>
    </location>
</feature>
<dbReference type="EMBL" id="MK500334">
    <property type="protein sequence ID" value="QBK86552.1"/>
    <property type="molecule type" value="Genomic_DNA"/>
</dbReference>
<name>A0A481YTQ0_9VIRU</name>
<dbReference type="SUPFAM" id="SSF47113">
    <property type="entry name" value="Histone-fold"/>
    <property type="match status" value="3"/>
</dbReference>
<dbReference type="CDD" id="cd22910">
    <property type="entry name" value="HFD_H2B"/>
    <property type="match status" value="1"/>
</dbReference>
<sequence length="336" mass="37848">MATTQKKKKTKSQHPLPKGQIDFRSYISKLLHQVHPDMGMNQISKDELNAAINYIGEALTEKAVQLTDQSNRVTVSASDIQSAMFLVLPEELGRHAKGEGGKSVTKFLKSKGEGERTTAASRAGLLFPPSRAKRFFANYKKRVSETAPVYLAAVLDYLSAEILVVAGTAVRDFKKNRINVKYLYLAVTHDVELCELFGKLDIQLSGEGVIPYIHPSLLEKKKKSKTTRKAAEGEKLPHKYRAGTVALREIKKHQKDSGCVYFAKIAFERLVREIAQDFDINMRFSEDAFIAFQTYMEQFLVRLLQEANLEAIHAGRVRVYPRDIQLARRIRGDSGC</sequence>
<dbReference type="InterPro" id="IPR032454">
    <property type="entry name" value="Histone_H2A_C"/>
</dbReference>
<evidence type="ECO:0000256" key="3">
    <source>
        <dbReference type="ARBA" id="ARBA00022454"/>
    </source>
</evidence>
<dbReference type="GO" id="GO:0030527">
    <property type="term" value="F:structural constituent of chromatin"/>
    <property type="evidence" value="ECO:0007669"/>
    <property type="project" value="InterPro"/>
</dbReference>
<protein>
    <submittedName>
        <fullName evidence="8">Histone 2A-domain-containing protein</fullName>
    </submittedName>
</protein>
<dbReference type="FunFam" id="1.10.20.10:FF:000085">
    <property type="entry name" value="Histone H3.2"/>
    <property type="match status" value="1"/>
</dbReference>
<keyword evidence="3" id="KW-0158">Chromosome</keyword>
<dbReference type="CDD" id="cd22911">
    <property type="entry name" value="HFD_H3"/>
    <property type="match status" value="1"/>
</dbReference>
<reference evidence="8" key="1">
    <citation type="journal article" date="2019" name="MBio">
        <title>Virus Genomes from Deep Sea Sediments Expand the Ocean Megavirome and Support Independent Origins of Viral Gigantism.</title>
        <authorList>
            <person name="Backstrom D."/>
            <person name="Yutin N."/>
            <person name="Jorgensen S.L."/>
            <person name="Dharamshi J."/>
            <person name="Homa F."/>
            <person name="Zaremba-Niedwiedzka K."/>
            <person name="Spang A."/>
            <person name="Wolf Y.I."/>
            <person name="Koonin E.V."/>
            <person name="Ettema T.J."/>
        </authorList>
    </citation>
    <scope>NUCLEOTIDE SEQUENCE</scope>
</reference>
<evidence type="ECO:0000313" key="8">
    <source>
        <dbReference type="EMBL" id="QBK86552.1"/>
    </source>
</evidence>
<dbReference type="InterPro" id="IPR002119">
    <property type="entry name" value="Histone_H2A"/>
</dbReference>
<evidence type="ECO:0000259" key="7">
    <source>
        <dbReference type="Pfam" id="PF16211"/>
    </source>
</evidence>
<evidence type="ECO:0000256" key="1">
    <source>
        <dbReference type="ARBA" id="ARBA00004286"/>
    </source>
</evidence>
<keyword evidence="4" id="KW-0238">DNA-binding</keyword>
<keyword evidence="5" id="KW-0544">Nucleosome core</keyword>
<dbReference type="SMART" id="SM00428">
    <property type="entry name" value="H3"/>
    <property type="match status" value="1"/>
</dbReference>
<comment type="similarity">
    <text evidence="2">Belongs to the histone H3 family.</text>
</comment>
<dbReference type="GO" id="GO:0046982">
    <property type="term" value="F:protein heterodimerization activity"/>
    <property type="evidence" value="ECO:0007669"/>
    <property type="project" value="InterPro"/>
</dbReference>
<evidence type="ECO:0000259" key="6">
    <source>
        <dbReference type="Pfam" id="PF00125"/>
    </source>
</evidence>
<dbReference type="SMART" id="SM00414">
    <property type="entry name" value="H2A"/>
    <property type="match status" value="1"/>
</dbReference>
<dbReference type="InterPro" id="IPR009072">
    <property type="entry name" value="Histone-fold"/>
</dbReference>
<dbReference type="Pfam" id="PF00125">
    <property type="entry name" value="Histone"/>
    <property type="match status" value="2"/>
</dbReference>
<evidence type="ECO:0000256" key="5">
    <source>
        <dbReference type="ARBA" id="ARBA00023269"/>
    </source>
</evidence>
<dbReference type="PRINTS" id="PR00622">
    <property type="entry name" value="HISTONEH3"/>
</dbReference>
<proteinExistence type="inferred from homology"/>
<dbReference type="Gene3D" id="1.10.20.10">
    <property type="entry name" value="Histone, subunit A"/>
    <property type="match status" value="3"/>
</dbReference>
<feature type="domain" description="Core Histone H2A/H2B/H3" evidence="6">
    <location>
        <begin position="5"/>
        <end position="84"/>
    </location>
</feature>
<gene>
    <name evidence="8" type="ORF">LCMAC102_03470</name>
</gene>
<comment type="subcellular location">
    <subcellularLocation>
        <location evidence="1">Chromosome</location>
    </subcellularLocation>
</comment>
<dbReference type="CDD" id="cd00074">
    <property type="entry name" value="HFD_H2A"/>
    <property type="match status" value="1"/>
</dbReference>
<dbReference type="SMART" id="SM00427">
    <property type="entry name" value="H2B"/>
    <property type="match status" value="1"/>
</dbReference>
<accession>A0A481YTQ0</accession>
<dbReference type="InterPro" id="IPR000558">
    <property type="entry name" value="Histone_H2B"/>
</dbReference>
<dbReference type="PANTHER" id="PTHR11426">
    <property type="entry name" value="HISTONE H3"/>
    <property type="match status" value="1"/>
</dbReference>
<feature type="domain" description="Core Histone H2A/H2B/H3" evidence="6">
    <location>
        <begin position="243"/>
        <end position="330"/>
    </location>
</feature>
<evidence type="ECO:0000256" key="4">
    <source>
        <dbReference type="ARBA" id="ARBA00023125"/>
    </source>
</evidence>